<dbReference type="EMBL" id="BQKE01000002">
    <property type="protein sequence ID" value="GJM63225.1"/>
    <property type="molecule type" value="Genomic_DNA"/>
</dbReference>
<dbReference type="AlphaFoldDB" id="A0AAN4W2C5"/>
<feature type="domain" description="Secretion system C-terminal sorting" evidence="2">
    <location>
        <begin position="995"/>
        <end position="1062"/>
    </location>
</feature>
<dbReference type="NCBIfam" id="TIGR04183">
    <property type="entry name" value="Por_Secre_tail"/>
    <property type="match status" value="1"/>
</dbReference>
<keyword evidence="1" id="KW-0732">Signal</keyword>
<keyword evidence="4" id="KW-1185">Reference proteome</keyword>
<evidence type="ECO:0000259" key="2">
    <source>
        <dbReference type="Pfam" id="PF18962"/>
    </source>
</evidence>
<protein>
    <recommendedName>
        <fullName evidence="2">Secretion system C-terminal sorting domain-containing protein</fullName>
    </recommendedName>
</protein>
<accession>A0AAN4W2C5</accession>
<dbReference type="Proteomes" id="UP001310022">
    <property type="component" value="Unassembled WGS sequence"/>
</dbReference>
<evidence type="ECO:0000313" key="3">
    <source>
        <dbReference type="EMBL" id="GJM63225.1"/>
    </source>
</evidence>
<feature type="chain" id="PRO_5042883488" description="Secretion system C-terminal sorting domain-containing protein" evidence="1">
    <location>
        <begin position="24"/>
        <end position="1065"/>
    </location>
</feature>
<name>A0AAN4W2C5_9BACT</name>
<proteinExistence type="predicted"/>
<organism evidence="3 4">
    <name type="scientific">Persicobacter diffluens</name>
    <dbReference type="NCBI Taxonomy" id="981"/>
    <lineage>
        <taxon>Bacteria</taxon>
        <taxon>Pseudomonadati</taxon>
        <taxon>Bacteroidota</taxon>
        <taxon>Cytophagia</taxon>
        <taxon>Cytophagales</taxon>
        <taxon>Persicobacteraceae</taxon>
        <taxon>Persicobacter</taxon>
    </lineage>
</organism>
<evidence type="ECO:0000256" key="1">
    <source>
        <dbReference type="SAM" id="SignalP"/>
    </source>
</evidence>
<dbReference type="InterPro" id="IPR026444">
    <property type="entry name" value="Secre_tail"/>
</dbReference>
<feature type="signal peptide" evidence="1">
    <location>
        <begin position="1"/>
        <end position="23"/>
    </location>
</feature>
<comment type="caution">
    <text evidence="3">The sequence shown here is derived from an EMBL/GenBank/DDBJ whole genome shotgun (WGS) entry which is preliminary data.</text>
</comment>
<dbReference type="RefSeq" id="WP_338238422.1">
    <property type="nucleotide sequence ID" value="NZ_BQKE01000002.1"/>
</dbReference>
<dbReference type="Pfam" id="PF18962">
    <property type="entry name" value="Por_Secre_tail"/>
    <property type="match status" value="1"/>
</dbReference>
<reference evidence="3 4" key="1">
    <citation type="submission" date="2021-12" db="EMBL/GenBank/DDBJ databases">
        <title>Genome sequencing of bacteria with rrn-lacking chromosome and rrn-plasmid.</title>
        <authorList>
            <person name="Anda M."/>
            <person name="Iwasaki W."/>
        </authorList>
    </citation>
    <scope>NUCLEOTIDE SEQUENCE [LARGE SCALE GENOMIC DNA]</scope>
    <source>
        <strain evidence="3 4">NBRC 15940</strain>
    </source>
</reference>
<evidence type="ECO:0000313" key="4">
    <source>
        <dbReference type="Proteomes" id="UP001310022"/>
    </source>
</evidence>
<sequence>MNTNPLKYLAVFLLMTLNHLVLAQTTVWNPAANPDNTDATEASWAVVNNWTNGVPTSTGVAIFNVQDAISCTLDQVVTVNKFVLGDGGTGSTARLVIKNGGELTTGVDWSGTAWTDAYHTELVVEEGGLINFMGHFWNGWQGHSDVFITGGIVNVAGMLGTAFEEGTNGTSVIYIQSGNLNLQQFHPEKTIPDGSFWNLTGGTVSIQGDHKDNIENLAAQGRILTTGQSGEENRTLSVVLQGADAEVVTVITAEENVEAPVPAETVWNPAANPDNAGATAASWSVAANWTNGVPGEITVVKFTKAGAIDCEIDRSVKAKQVVLGDGEESGSARLIIKDGGFLSTSADAWSGAAWAAGFDTDLVVEQGGTIDFGQHFWNGWQGHSDVFITGGIVNVAGMLGTAFEEGTNGTSVIYIQSGNLNLQQFHPEKTIPDGSFWNLTGGTVSIQGDHKDNIENLAAQGRILTTGQSGEENRTLSVVLQGADAEVVTVITAEENVEAPVPAETVWNPAANPDNAGATAASWSVAANWTNGVPGEITVVKFTKAGAIDCEIDRSVKAKQVVLGDGEESGSARLIIKDGGFLSTSADAWSGAAWAAGFDTDLVVEQGGTIDFGQHFWNGWQGNSTVYLRGGRINVANMYGTAFEDNTTGTSTTYITSGEMNLNEFHAEKSLPDGSVWNITNGFVYIKGNHKSVIENLYQSGRILTTGEDGQADLSLKVEIIGLENDPITKISTTTAPTEPEIVETVWNPMANPDNEGATSASWSVAANWTEGVPTPKVIAKFNIPDAINCYIDQRVGAKQLILGDGGEEAQSAKLIVKNGGALQTSEEWSGLAWTANYAAELVVEEGGEINFGGHFWNGWDGHATVFIQGGIINVNQMYGTAFDESSAGTSITYVEAGELNLIDFHPEKSLPDGSVWNITAGSIYIKGDHRATLTSLQELGRIVTTGESGEEDRELLIEVSGEGEQALTRIHTKEKVGTPEPPLSTVEQRVILSPNPTSGMVLINVKNQQEGDNFVVYNSAGHMVMQGALTPMQTNVNLQDLPAGVYYVTVFTSGQRTSHKLMKR</sequence>
<gene>
    <name evidence="3" type="ORF">PEDI_37770</name>
</gene>